<evidence type="ECO:0000256" key="2">
    <source>
        <dbReference type="SAM" id="Coils"/>
    </source>
</evidence>
<reference evidence="5" key="1">
    <citation type="submission" date="2021-01" db="EMBL/GenBank/DDBJ databases">
        <authorList>
            <person name="Corre E."/>
            <person name="Pelletier E."/>
            <person name="Niang G."/>
            <person name="Scheremetjew M."/>
            <person name="Finn R."/>
            <person name="Kale V."/>
            <person name="Holt S."/>
            <person name="Cochrane G."/>
            <person name="Meng A."/>
            <person name="Brown T."/>
            <person name="Cohen L."/>
        </authorList>
    </citation>
    <scope>NUCLEOTIDE SEQUENCE</scope>
    <source>
        <strain evidence="5">CCMP2058</strain>
    </source>
</reference>
<dbReference type="Gene3D" id="1.25.40.10">
    <property type="entry name" value="Tetratricopeptide repeat domain"/>
    <property type="match status" value="1"/>
</dbReference>
<name>A0A7S0DGJ3_9EUKA</name>
<organism evidence="5">
    <name type="scientific">Amorphochlora amoebiformis</name>
    <dbReference type="NCBI Taxonomy" id="1561963"/>
    <lineage>
        <taxon>Eukaryota</taxon>
        <taxon>Sar</taxon>
        <taxon>Rhizaria</taxon>
        <taxon>Cercozoa</taxon>
        <taxon>Chlorarachniophyceae</taxon>
        <taxon>Amorphochlora</taxon>
    </lineage>
</organism>
<dbReference type="SUPFAM" id="SSF48452">
    <property type="entry name" value="TPR-like"/>
    <property type="match status" value="1"/>
</dbReference>
<feature type="compositionally biased region" description="Polar residues" evidence="3">
    <location>
        <begin position="317"/>
        <end position="336"/>
    </location>
</feature>
<dbReference type="PANTHER" id="PTHR46423:SF1">
    <property type="entry name" value="RNA POLYMERASE II-ASSOCIATED PROTEIN 3"/>
    <property type="match status" value="1"/>
</dbReference>
<keyword evidence="2" id="KW-0175">Coiled coil</keyword>
<dbReference type="PANTHER" id="PTHR46423">
    <property type="entry name" value="RNA POLYMERASE II-ASSOCIATED PROTEIN 3"/>
    <property type="match status" value="1"/>
</dbReference>
<protein>
    <recommendedName>
        <fullName evidence="4">Sorting nexin/Vps5-like C-terminal domain-containing protein</fullName>
    </recommendedName>
</protein>
<dbReference type="Gene3D" id="1.10.287.110">
    <property type="entry name" value="DnaJ domain"/>
    <property type="match status" value="1"/>
</dbReference>
<dbReference type="Pfam" id="PF09325">
    <property type="entry name" value="Vps5"/>
    <property type="match status" value="1"/>
</dbReference>
<dbReference type="InterPro" id="IPR036869">
    <property type="entry name" value="J_dom_sf"/>
</dbReference>
<dbReference type="SUPFAM" id="SSF46565">
    <property type="entry name" value="Chaperone J-domain"/>
    <property type="match status" value="1"/>
</dbReference>
<dbReference type="GO" id="GO:0101031">
    <property type="term" value="C:protein folding chaperone complex"/>
    <property type="evidence" value="ECO:0007669"/>
    <property type="project" value="TreeGrafter"/>
</dbReference>
<dbReference type="InterPro" id="IPR011990">
    <property type="entry name" value="TPR-like_helical_dom_sf"/>
</dbReference>
<dbReference type="Gene3D" id="1.20.1270.60">
    <property type="entry name" value="Arfaptin homology (AH) domain/BAR domain"/>
    <property type="match status" value="1"/>
</dbReference>
<dbReference type="EMBL" id="HBEM01016262">
    <property type="protein sequence ID" value="CAD8451968.1"/>
    <property type="molecule type" value="Transcribed_RNA"/>
</dbReference>
<keyword evidence="1" id="KW-0802">TPR repeat</keyword>
<dbReference type="CDD" id="cd07307">
    <property type="entry name" value="BAR"/>
    <property type="match status" value="1"/>
</dbReference>
<feature type="domain" description="Sorting nexin/Vps5-like C-terminal" evidence="4">
    <location>
        <begin position="25"/>
        <end position="200"/>
    </location>
</feature>
<dbReference type="SUPFAM" id="SSF103657">
    <property type="entry name" value="BAR/IMD domain-like"/>
    <property type="match status" value="1"/>
</dbReference>
<feature type="region of interest" description="Disordered" evidence="3">
    <location>
        <begin position="606"/>
        <end position="653"/>
    </location>
</feature>
<feature type="compositionally biased region" description="Acidic residues" evidence="3">
    <location>
        <begin position="296"/>
        <end position="308"/>
    </location>
</feature>
<evidence type="ECO:0000256" key="3">
    <source>
        <dbReference type="SAM" id="MobiDB-lite"/>
    </source>
</evidence>
<dbReference type="InterPro" id="IPR027267">
    <property type="entry name" value="AH/BAR_dom_sf"/>
</dbReference>
<dbReference type="SMART" id="SM00028">
    <property type="entry name" value="TPR"/>
    <property type="match status" value="2"/>
</dbReference>
<feature type="compositionally biased region" description="Basic and acidic residues" evidence="3">
    <location>
        <begin position="606"/>
        <end position="622"/>
    </location>
</feature>
<dbReference type="InterPro" id="IPR015404">
    <property type="entry name" value="Vps5_C"/>
</dbReference>
<dbReference type="InterPro" id="IPR051966">
    <property type="entry name" value="RPAP3"/>
</dbReference>
<evidence type="ECO:0000259" key="4">
    <source>
        <dbReference type="Pfam" id="PF09325"/>
    </source>
</evidence>
<dbReference type="InterPro" id="IPR019734">
    <property type="entry name" value="TPR_rpt"/>
</dbReference>
<feature type="compositionally biased region" description="Basic residues" evidence="3">
    <location>
        <begin position="282"/>
        <end position="292"/>
    </location>
</feature>
<feature type="coiled-coil region" evidence="2">
    <location>
        <begin position="159"/>
        <end position="200"/>
    </location>
</feature>
<feature type="region of interest" description="Disordered" evidence="3">
    <location>
        <begin position="513"/>
        <end position="555"/>
    </location>
</feature>
<feature type="region of interest" description="Disordered" evidence="3">
    <location>
        <begin position="268"/>
        <end position="336"/>
    </location>
</feature>
<feature type="coiled-coil region" evidence="2">
    <location>
        <begin position="25"/>
        <end position="59"/>
    </location>
</feature>
<sequence length="838" mass="94069">MDFLKKGFASASKIVGSASGMMGLGEKTDKSLEDAQNKLRSLERMLARMRKSMLTLQKTGNNFGAADMLVTRDIGVFYKASKVRQKSITDYAYVHEELQKLASRTFSFQFDDIVTAVIDEWLHMSKATKSYLQRTSKMINKFKKSKGDLVKMKKQCQKLAREDRLTSELRDQLKAKEKQVEKLKEKAMEMKQQLQSLTTRLVDGRFTIFDECFVRLMEVQLNYFEEASRICGKLRPKIEGYRKRKKMVNLKPVQKIIGEIPADLLEDVEAPVPMDHPADKKERKRPATRPPRRPVDEDEDEDSDDGEGVDAPPPGAFSNSVSFAHNRNGSVSTAASDTKISVIESVGEPELPTVQITEEDQRALNQAKMSKQMGVAAFKGSNFEMAIKHFTAAINLMGFSDAKNYDSHRADEVLDFVCSCLSNRGMCYKQLYDHVRVIKDATLCINLKPNKSMIGKNLVRRGFAYEGMDKQQKALEDMLSARNTGFANAGVMQAISRLRKSASVPKNIKLYESRATAQTKSKPKIKPPTSNTLTPNAMHERRDSTAEAGLPSGLGNGGVSNILGFDLMGETVSPGVSPAVETSKPSSQPSWMNLADYDVDKDHILDDFDKNPKKPDTKRKPSSDFFNLGLGEDPEKEPEPEDKKPSVGSGIHVVSDFGEGEEEPVGHIKGDDLTGGPISQTRQLLMKLNDDQFWRFASDNLADNQFARLPRDKPTALKWIIHFGINNPSFYYNWETGIEEKKFKAALDNWEFRAGIRKDLMALLSGLHTLMELVPWKGRKWKRVGIGALQDYNQRQKFYKKAMLVVHPDRNGAASAAQQAICERAFDALTAASQKEKR</sequence>
<accession>A0A7S0DGJ3</accession>
<gene>
    <name evidence="5" type="ORF">LAMO00422_LOCUS11184</name>
</gene>
<dbReference type="AlphaFoldDB" id="A0A7S0DGJ3"/>
<evidence type="ECO:0000256" key="1">
    <source>
        <dbReference type="ARBA" id="ARBA00022803"/>
    </source>
</evidence>
<evidence type="ECO:0000313" key="5">
    <source>
        <dbReference type="EMBL" id="CAD8451968.1"/>
    </source>
</evidence>
<proteinExistence type="predicted"/>
<feature type="region of interest" description="Disordered" evidence="3">
    <location>
        <begin position="574"/>
        <end position="593"/>
    </location>
</feature>